<protein>
    <recommendedName>
        <fullName evidence="4 9">Thiopurine S-methyltransferase</fullName>
        <ecNumber evidence="4 9">2.1.1.67</ecNumber>
    </recommendedName>
    <alternativeName>
        <fullName evidence="9">Thiopurine methyltransferase</fullName>
    </alternativeName>
</protein>
<feature type="binding site" evidence="9">
    <location>
        <position position="83"/>
    </location>
    <ligand>
        <name>S-adenosyl-L-methionine</name>
        <dbReference type="ChEBI" id="CHEBI:59789"/>
    </ligand>
</feature>
<organism evidence="10 11">
    <name type="scientific">Marinomonas maritima</name>
    <dbReference type="NCBI Taxonomy" id="2940935"/>
    <lineage>
        <taxon>Bacteria</taxon>
        <taxon>Pseudomonadati</taxon>
        <taxon>Pseudomonadota</taxon>
        <taxon>Gammaproteobacteria</taxon>
        <taxon>Oceanospirillales</taxon>
        <taxon>Oceanospirillaceae</taxon>
        <taxon>Marinomonas</taxon>
    </lineage>
</organism>
<comment type="catalytic activity">
    <reaction evidence="1 9">
        <text>S-adenosyl-L-methionine + a thiopurine = S-adenosyl-L-homocysteine + a thiopurine S-methylether.</text>
        <dbReference type="EC" id="2.1.1.67"/>
    </reaction>
</comment>
<dbReference type="PROSITE" id="PS51585">
    <property type="entry name" value="SAM_MT_TPMT"/>
    <property type="match status" value="1"/>
</dbReference>
<evidence type="ECO:0000256" key="6">
    <source>
        <dbReference type="ARBA" id="ARBA00022603"/>
    </source>
</evidence>
<keyword evidence="6 9" id="KW-0489">Methyltransferase</keyword>
<dbReference type="Proteomes" id="UP001139522">
    <property type="component" value="Unassembled WGS sequence"/>
</dbReference>
<keyword evidence="11" id="KW-1185">Reference proteome</keyword>
<dbReference type="Gene3D" id="3.40.50.150">
    <property type="entry name" value="Vaccinia Virus protein VP39"/>
    <property type="match status" value="1"/>
</dbReference>
<accession>A0ABT5WBE7</accession>
<comment type="caution">
    <text evidence="10">The sequence shown here is derived from an EMBL/GenBank/DDBJ whole genome shotgun (WGS) entry which is preliminary data.</text>
</comment>
<dbReference type="SUPFAM" id="SSF53335">
    <property type="entry name" value="S-adenosyl-L-methionine-dependent methyltransferases"/>
    <property type="match status" value="1"/>
</dbReference>
<dbReference type="EMBL" id="JAMZEG020000001">
    <property type="protein sequence ID" value="MDE8602133.1"/>
    <property type="molecule type" value="Genomic_DNA"/>
</dbReference>
<evidence type="ECO:0000256" key="4">
    <source>
        <dbReference type="ARBA" id="ARBA00011905"/>
    </source>
</evidence>
<dbReference type="HAMAP" id="MF_00812">
    <property type="entry name" value="Thiopur_methtran"/>
    <property type="match status" value="1"/>
</dbReference>
<evidence type="ECO:0000256" key="1">
    <source>
        <dbReference type="ARBA" id="ARBA00000903"/>
    </source>
</evidence>
<evidence type="ECO:0000313" key="10">
    <source>
        <dbReference type="EMBL" id="MDE8602133.1"/>
    </source>
</evidence>
<feature type="binding site" evidence="9">
    <location>
        <position position="104"/>
    </location>
    <ligand>
        <name>S-adenosyl-L-methionine</name>
        <dbReference type="ChEBI" id="CHEBI:59789"/>
    </ligand>
</feature>
<dbReference type="PANTHER" id="PTHR10259:SF11">
    <property type="entry name" value="THIOPURINE S-METHYLTRANSFERASE"/>
    <property type="match status" value="1"/>
</dbReference>
<name>A0ABT5WBE7_9GAMM</name>
<dbReference type="InterPro" id="IPR008854">
    <property type="entry name" value="TPMT"/>
</dbReference>
<evidence type="ECO:0000256" key="5">
    <source>
        <dbReference type="ARBA" id="ARBA00022490"/>
    </source>
</evidence>
<dbReference type="Pfam" id="PF05724">
    <property type="entry name" value="TPMT"/>
    <property type="match status" value="1"/>
</dbReference>
<comment type="similarity">
    <text evidence="3 9">Belongs to the class I-like SAM-binding methyltransferase superfamily. TPMT family.</text>
</comment>
<dbReference type="EC" id="2.1.1.67" evidence="4 9"/>
<keyword evidence="5 9" id="KW-0963">Cytoplasm</keyword>
<evidence type="ECO:0000256" key="9">
    <source>
        <dbReference type="HAMAP-Rule" id="MF_00812"/>
    </source>
</evidence>
<feature type="binding site" evidence="9">
    <location>
        <position position="160"/>
    </location>
    <ligand>
        <name>S-adenosyl-L-methionine</name>
        <dbReference type="ChEBI" id="CHEBI:59789"/>
    </ligand>
</feature>
<reference evidence="10" key="1">
    <citation type="submission" date="2023-01" db="EMBL/GenBank/DDBJ databases">
        <title>Psychroserpens sp. MSW6 and Marinomonas sp. RSW2, isolated from seawater.</title>
        <authorList>
            <person name="Kristyanto S."/>
            <person name="Jung J."/>
            <person name="Kim J.M."/>
            <person name="Jeon C.O."/>
        </authorList>
    </citation>
    <scope>NUCLEOTIDE SEQUENCE</scope>
    <source>
        <strain evidence="10">RSW2</strain>
    </source>
</reference>
<evidence type="ECO:0000256" key="2">
    <source>
        <dbReference type="ARBA" id="ARBA00004496"/>
    </source>
</evidence>
<evidence type="ECO:0000256" key="8">
    <source>
        <dbReference type="ARBA" id="ARBA00022691"/>
    </source>
</evidence>
<keyword evidence="7 9" id="KW-0808">Transferase</keyword>
<sequence length="251" mass="28647">MKNISKRLYWFWSSTDGSSQNKTNTIHIECKQANFNEVIVITNEFWLDRWKTGRIGFHLEGINPKLIEFWPTLPKGSHILVPLCGKSNDMIWLAEQGYQVTGVELSSLAVIQFLGDNDLAYDTHHEGELKIHTVHGLSLRIVEGDYFQFSETGFDACYDRAAMVAMPDSKRASYVSHTLDRLSSSAYVLLISLHYDGDEQGPPFSIDEQSVVSLWGSNIQKIAFENLALTQPQYRDRGHTTFEESVWRLQP</sequence>
<dbReference type="RefSeq" id="WP_255894334.1">
    <property type="nucleotide sequence ID" value="NZ_JAMZEG020000001.1"/>
</dbReference>
<comment type="subcellular location">
    <subcellularLocation>
        <location evidence="2 9">Cytoplasm</location>
    </subcellularLocation>
</comment>
<dbReference type="PANTHER" id="PTHR10259">
    <property type="entry name" value="THIOPURINE S-METHYLTRANSFERASE"/>
    <property type="match status" value="1"/>
</dbReference>
<dbReference type="InterPro" id="IPR025835">
    <property type="entry name" value="Thiopurine_S-MeTrfase"/>
</dbReference>
<dbReference type="InterPro" id="IPR029063">
    <property type="entry name" value="SAM-dependent_MTases_sf"/>
</dbReference>
<proteinExistence type="inferred from homology"/>
<gene>
    <name evidence="9" type="primary">tpm</name>
    <name evidence="10" type="ORF">M3I01_004225</name>
</gene>
<evidence type="ECO:0000256" key="7">
    <source>
        <dbReference type="ARBA" id="ARBA00022679"/>
    </source>
</evidence>
<evidence type="ECO:0000256" key="3">
    <source>
        <dbReference type="ARBA" id="ARBA00008145"/>
    </source>
</evidence>
<keyword evidence="8 9" id="KW-0949">S-adenosyl-L-methionine</keyword>
<dbReference type="PIRSF" id="PIRSF023956">
    <property type="entry name" value="Thiopurine_S-methyltransferase"/>
    <property type="match status" value="1"/>
</dbReference>
<evidence type="ECO:0000313" key="11">
    <source>
        <dbReference type="Proteomes" id="UP001139522"/>
    </source>
</evidence>
<feature type="binding site" evidence="9">
    <location>
        <position position="50"/>
    </location>
    <ligand>
        <name>S-adenosyl-L-methionine</name>
        <dbReference type="ChEBI" id="CHEBI:59789"/>
    </ligand>
</feature>